<evidence type="ECO:0000313" key="2">
    <source>
        <dbReference type="EMBL" id="TBU27152.1"/>
    </source>
</evidence>
<dbReference type="Proteomes" id="UP000292957">
    <property type="component" value="Unassembled WGS sequence"/>
</dbReference>
<proteinExistence type="predicted"/>
<evidence type="ECO:0000256" key="1">
    <source>
        <dbReference type="SAM" id="MobiDB-lite"/>
    </source>
</evidence>
<reference evidence="2" key="1">
    <citation type="submission" date="2019-01" db="EMBL/GenBank/DDBJ databases">
        <title>Draft genome sequences of three monokaryotic isolates of the white-rot basidiomycete fungus Dichomitus squalens.</title>
        <authorList>
            <consortium name="DOE Joint Genome Institute"/>
            <person name="Lopez S.C."/>
            <person name="Andreopoulos B."/>
            <person name="Pangilinan J."/>
            <person name="Lipzen A."/>
            <person name="Riley R."/>
            <person name="Ahrendt S."/>
            <person name="Ng V."/>
            <person name="Barry K."/>
            <person name="Daum C."/>
            <person name="Grigoriev I.V."/>
            <person name="Hilden K.S."/>
            <person name="Makela M.R."/>
            <person name="de Vries R.P."/>
        </authorList>
    </citation>
    <scope>NUCLEOTIDE SEQUENCE [LARGE SCALE GENOMIC DNA]</scope>
    <source>
        <strain evidence="2">OM18370.1</strain>
    </source>
</reference>
<protein>
    <submittedName>
        <fullName evidence="2">Uncharacterized protein</fullName>
    </submittedName>
</protein>
<dbReference type="AlphaFoldDB" id="A0A4Q9MLI1"/>
<name>A0A4Q9MLI1_9APHY</name>
<organism evidence="2">
    <name type="scientific">Dichomitus squalens</name>
    <dbReference type="NCBI Taxonomy" id="114155"/>
    <lineage>
        <taxon>Eukaryota</taxon>
        <taxon>Fungi</taxon>
        <taxon>Dikarya</taxon>
        <taxon>Basidiomycota</taxon>
        <taxon>Agaricomycotina</taxon>
        <taxon>Agaricomycetes</taxon>
        <taxon>Polyporales</taxon>
        <taxon>Polyporaceae</taxon>
        <taxon>Dichomitus</taxon>
    </lineage>
</organism>
<accession>A0A4Q9MLI1</accession>
<dbReference type="EMBL" id="ML143435">
    <property type="protein sequence ID" value="TBU27152.1"/>
    <property type="molecule type" value="Genomic_DNA"/>
</dbReference>
<gene>
    <name evidence="2" type="ORF">BD311DRAFT_665852</name>
</gene>
<sequence>MGAVVWVPVHTAHMLIGSKSSRAQGLRQFGATRGNEKGVPMAGEHPPGATRGVC</sequence>
<feature type="region of interest" description="Disordered" evidence="1">
    <location>
        <begin position="31"/>
        <end position="54"/>
    </location>
</feature>